<accession>A0A2P2QB26</accession>
<evidence type="ECO:0000313" key="1">
    <source>
        <dbReference type="EMBL" id="MBX64119.1"/>
    </source>
</evidence>
<proteinExistence type="predicted"/>
<organism evidence="1">
    <name type="scientific">Rhizophora mucronata</name>
    <name type="common">Asiatic mangrove</name>
    <dbReference type="NCBI Taxonomy" id="61149"/>
    <lineage>
        <taxon>Eukaryota</taxon>
        <taxon>Viridiplantae</taxon>
        <taxon>Streptophyta</taxon>
        <taxon>Embryophyta</taxon>
        <taxon>Tracheophyta</taxon>
        <taxon>Spermatophyta</taxon>
        <taxon>Magnoliopsida</taxon>
        <taxon>eudicotyledons</taxon>
        <taxon>Gunneridae</taxon>
        <taxon>Pentapetalae</taxon>
        <taxon>rosids</taxon>
        <taxon>fabids</taxon>
        <taxon>Malpighiales</taxon>
        <taxon>Rhizophoraceae</taxon>
        <taxon>Rhizophora</taxon>
    </lineage>
</organism>
<dbReference type="EMBL" id="GGEC01083635">
    <property type="protein sequence ID" value="MBX64119.1"/>
    <property type="molecule type" value="Transcribed_RNA"/>
</dbReference>
<name>A0A2P2QB26_RHIMU</name>
<protein>
    <submittedName>
        <fullName evidence="1">Uncharacterized protein</fullName>
    </submittedName>
</protein>
<sequence length="12" mass="1479">MELRGHVLLHHH</sequence>
<reference evidence="1" key="1">
    <citation type="submission" date="2018-02" db="EMBL/GenBank/DDBJ databases">
        <title>Rhizophora mucronata_Transcriptome.</title>
        <authorList>
            <person name="Meera S.P."/>
            <person name="Sreeshan A."/>
            <person name="Augustine A."/>
        </authorList>
    </citation>
    <scope>NUCLEOTIDE SEQUENCE</scope>
    <source>
        <tissue evidence="1">Leaf</tissue>
    </source>
</reference>